<dbReference type="InterPro" id="IPR058333">
    <property type="entry name" value="DUF8020"/>
</dbReference>
<dbReference type="AlphaFoldDB" id="A0A2L2JR26"/>
<evidence type="ECO:0000259" key="1">
    <source>
        <dbReference type="Pfam" id="PF26059"/>
    </source>
</evidence>
<reference evidence="2 3" key="1">
    <citation type="submission" date="2019-02" db="EMBL/GenBank/DDBJ databases">
        <authorList>
            <consortium name="Pathogen Informatics"/>
        </authorList>
    </citation>
    <scope>NUCLEOTIDE SEQUENCE [LARGE SCALE GENOMIC DNA]</scope>
    <source>
        <strain evidence="2 3">3012STDY6756504</strain>
    </source>
</reference>
<accession>A0A2L2JR26</accession>
<dbReference type="Proteomes" id="UP000290439">
    <property type="component" value="Chromosome"/>
</dbReference>
<sequence length="206" mass="20866">MKFGTFAATTVVAVAALGISAGTAHSKPPTVTEELRAQGVEQGIDYTTTSDPSGRTITTKVEDGTFEVVEGEADKADRAVLKSEDGAVVAEIPLAYEISGARVSVAHEIADNGRELTLTTKPSAKEIGEMRPISSMSRLVAELEKNVVGVVAGAVIGGLIGAVIGMGFFTLLTGPIGAVVGALAGGAIMGGQPFVDAIMAVLNGQP</sequence>
<protein>
    <recommendedName>
        <fullName evidence="1">DUF8020 domain-containing protein</fullName>
    </recommendedName>
</protein>
<dbReference type="EMBL" id="LR215973">
    <property type="protein sequence ID" value="VFA99584.1"/>
    <property type="molecule type" value="Genomic_DNA"/>
</dbReference>
<name>A0A2L2JR26_9NOCA</name>
<evidence type="ECO:0000313" key="2">
    <source>
        <dbReference type="EMBL" id="VFA99584.1"/>
    </source>
</evidence>
<feature type="domain" description="DUF8020" evidence="1">
    <location>
        <begin position="43"/>
        <end position="120"/>
    </location>
</feature>
<evidence type="ECO:0000313" key="3">
    <source>
        <dbReference type="Proteomes" id="UP000290439"/>
    </source>
</evidence>
<gene>
    <name evidence="2" type="ORF">NCTC10797_03368</name>
</gene>
<organism evidence="2 3">
    <name type="scientific">Nocardia cyriacigeorgica</name>
    <dbReference type="NCBI Taxonomy" id="135487"/>
    <lineage>
        <taxon>Bacteria</taxon>
        <taxon>Bacillati</taxon>
        <taxon>Actinomycetota</taxon>
        <taxon>Actinomycetes</taxon>
        <taxon>Mycobacteriales</taxon>
        <taxon>Nocardiaceae</taxon>
        <taxon>Nocardia</taxon>
    </lineage>
</organism>
<dbReference type="GeneID" id="57069440"/>
<proteinExistence type="predicted"/>
<dbReference type="OrthoDB" id="4559858at2"/>
<dbReference type="RefSeq" id="WP_036539723.1">
    <property type="nucleotide sequence ID" value="NZ_CP026746.1"/>
</dbReference>
<dbReference type="Pfam" id="PF26059">
    <property type="entry name" value="DUF8020"/>
    <property type="match status" value="1"/>
</dbReference>